<dbReference type="PROSITE" id="PS00028">
    <property type="entry name" value="ZINC_FINGER_C2H2_1"/>
    <property type="match status" value="1"/>
</dbReference>
<dbReference type="PANTHER" id="PTHR33936:SF25">
    <property type="entry name" value="C2H2-TYPE DOMAIN-CONTAINING PROTEIN"/>
    <property type="match status" value="1"/>
</dbReference>
<keyword evidence="3" id="KW-1185">Reference proteome</keyword>
<dbReference type="Proteomes" id="UP000887566">
    <property type="component" value="Unplaced"/>
</dbReference>
<evidence type="ECO:0000256" key="1">
    <source>
        <dbReference type="SAM" id="MobiDB-lite"/>
    </source>
</evidence>
<reference evidence="4" key="1">
    <citation type="submission" date="2022-11" db="UniProtKB">
        <authorList>
            <consortium name="WormBaseParasite"/>
        </authorList>
    </citation>
    <scope>IDENTIFICATION</scope>
</reference>
<proteinExistence type="predicted"/>
<accession>A0A914W0M8</accession>
<dbReference type="PANTHER" id="PTHR33936">
    <property type="entry name" value="PROTEIN CBG17840"/>
    <property type="match status" value="1"/>
</dbReference>
<dbReference type="WBParaSite" id="PSAMB.scaffold2975size20275.g19800.t1">
    <property type="protein sequence ID" value="PSAMB.scaffold2975size20275.g19800.t1"/>
    <property type="gene ID" value="PSAMB.scaffold2975size20275.g19800"/>
</dbReference>
<dbReference type="InterPro" id="IPR013087">
    <property type="entry name" value="Znf_C2H2_type"/>
</dbReference>
<protein>
    <submittedName>
        <fullName evidence="4">C2H2-type domain-containing protein</fullName>
    </submittedName>
</protein>
<dbReference type="SMART" id="SM00355">
    <property type="entry name" value="ZnF_C2H2"/>
    <property type="match status" value="2"/>
</dbReference>
<evidence type="ECO:0000259" key="2">
    <source>
        <dbReference type="PROSITE" id="PS00028"/>
    </source>
</evidence>
<dbReference type="InterPro" id="IPR052797">
    <property type="entry name" value="RegFact_GeneExpr_CellDeath"/>
</dbReference>
<feature type="region of interest" description="Disordered" evidence="1">
    <location>
        <begin position="754"/>
        <end position="802"/>
    </location>
</feature>
<evidence type="ECO:0000313" key="4">
    <source>
        <dbReference type="WBParaSite" id="PSAMB.scaffold2975size20275.g19800.t1"/>
    </source>
</evidence>
<name>A0A914W0M8_9BILA</name>
<organism evidence="3 4">
    <name type="scientific">Plectus sambesii</name>
    <dbReference type="NCBI Taxonomy" id="2011161"/>
    <lineage>
        <taxon>Eukaryota</taxon>
        <taxon>Metazoa</taxon>
        <taxon>Ecdysozoa</taxon>
        <taxon>Nematoda</taxon>
        <taxon>Chromadorea</taxon>
        <taxon>Plectida</taxon>
        <taxon>Plectina</taxon>
        <taxon>Plectoidea</taxon>
        <taxon>Plectidae</taxon>
        <taxon>Plectus</taxon>
    </lineage>
</organism>
<feature type="domain" description="C2H2-type" evidence="2">
    <location>
        <begin position="21"/>
        <end position="42"/>
    </location>
</feature>
<evidence type="ECO:0000313" key="3">
    <source>
        <dbReference type="Proteomes" id="UP000887566"/>
    </source>
</evidence>
<dbReference type="AlphaFoldDB" id="A0A914W0M8"/>
<sequence>MSSVTTATFIPSSEGSLEGKCSICDIIYKTRQSFNHHRRTKHLTETAEIKKGLLCPGQKCDSECANYEELIEHLKSEHGIDCAVETRNFDGLPQCNDWIASLELETNCSFVNGGGGVKQGKDSTRLYKRCSRSGRYTSTAESSKNTRKKGTRKIQAHCPAYIRLNVDKNSGIVSAKMCLTHVGHETSVKYIDLPKLLKNDIARLLNDGHDNKTIVSKLHAANSDPTKDRGYYLTEKHVDYYRKKLGFASGRPDLDDHVAVDLIVKQYENDDNSPVFFYKPIVASDDKFALGLQTTGQRRLLDELGSNVISIDTTHNTTRYKYLLCTLMVLDEAGGGQPAAEFFIESESESDLLPLFQALKLRHPSLNPAYFMSDCASAFWNAWQKVFDGPEMRTKRIMCDWHIWRAWNGQMQNGKNKISTAKQRRVVRKCLAALMNEDDEAEFRRKYDNIVNDLWIAGEESVKKFREYFLRYYPASTAHDWARFGRLHSDIATNMHLEAYHRVLKQRFLNRNYRNRLDVLLSLFIDDVPLFYERRRCRVTVMEEIVTSRQQLANRDHDAALYYILNPTEIRIVDEDHWQVESRRTDVEKEPYDIRRLQKKCPSECQMFCRVCNVCPHMYTCTCFKNTHESGRIACAHIHAVHYMVGASADDGEDDDDIIIAQLPEPPVDSTDESVLDRTIEFVSSETDAEVPPSSSTQGSLKDAIAEAAHLKDQLQTWLRRHENADGSASAESMVAAFKQMKDIFIEATAQDESPAQAFEPIDKSRRRKMSPQRRLSSFQQRSKKRAKAMTEEEIAERREENEQLERFLELQEDADFV</sequence>
<dbReference type="InterPro" id="IPR018289">
    <property type="entry name" value="MULE_transposase_dom"/>
</dbReference>
<dbReference type="Pfam" id="PF10551">
    <property type="entry name" value="MULE"/>
    <property type="match status" value="1"/>
</dbReference>